<dbReference type="AlphaFoldDB" id="A0A158KG03"/>
<evidence type="ECO:0000313" key="2">
    <source>
        <dbReference type="EMBL" id="SAL79945.1"/>
    </source>
</evidence>
<feature type="transmembrane region" description="Helical" evidence="1">
    <location>
        <begin position="33"/>
        <end position="56"/>
    </location>
</feature>
<comment type="caution">
    <text evidence="2">The sequence shown here is derived from an EMBL/GenBank/DDBJ whole genome shotgun (WGS) entry which is preliminary data.</text>
</comment>
<dbReference type="RefSeq" id="WP_125469852.1">
    <property type="nucleotide sequence ID" value="NZ_FCNZ02000059.1"/>
</dbReference>
<name>A0A158KG03_9BURK</name>
<proteinExistence type="predicted"/>
<gene>
    <name evidence="2" type="ORF">AWB66_06151</name>
</gene>
<keyword evidence="1" id="KW-0472">Membrane</keyword>
<feature type="transmembrane region" description="Helical" evidence="1">
    <location>
        <begin position="68"/>
        <end position="88"/>
    </location>
</feature>
<dbReference type="EMBL" id="FCNZ02000059">
    <property type="protein sequence ID" value="SAL79945.1"/>
    <property type="molecule type" value="Genomic_DNA"/>
</dbReference>
<feature type="transmembrane region" description="Helical" evidence="1">
    <location>
        <begin position="108"/>
        <end position="129"/>
    </location>
</feature>
<keyword evidence="1" id="KW-0812">Transmembrane</keyword>
<keyword evidence="3" id="KW-1185">Reference proteome</keyword>
<protein>
    <submittedName>
        <fullName evidence="2">Uncharacterized protein</fullName>
    </submittedName>
</protein>
<keyword evidence="1" id="KW-1133">Transmembrane helix</keyword>
<accession>A0A158KG03</accession>
<sequence>MSAALTVVTVASGTCLGFKGLACNDANSSVPTFINLGNALSTLALVITFMQLVGPAQRFRLKARGTSRWYGITALVGMFVCAAISSALRVFAGSNTVNPLKVIGYAVFWEWSSAILAFVGLTILVYSLLVPVRWTRRNSGTYAKACREALLSNDRDSLAQLARELEESKGNITEAISCKDDIVRARVGDLFAVLSSANVFFEILTEKHAPFLRSIFEVTRRAQKNTLPCGILQFISLVARQCFISDHALYQKDIEVHFPNSLDRSGIEWSDNNVSYSDYLTRNPYALNFSVNPPDTYFGFALFSNVGYVTNVLESWNGWAEEFHSTGAIIRYREAIERILWKATYDEDFTIKILTIGFGNAWATLERALILSRGSSKSCTDITTGKKIDTDAEYEVFASAIKWMKIIESNTWPPDSRRAELAACFAEFAVNLLRVRGDFPTRTSLSSPELHFWRHISSPYGPKTSSSDVTHQFRLVLFSKIGRELCNFESTTASVRWTLPTITAAVLSAHAAANLEVDAFPLREDIRGHVVQLISDFFPVLHGLNPESSRYLLPNSLMYDSDLRIIKFANQGGEMHKTFIKVKSSWAVARIYKNGKYHSIASLHFALISVLLTAERKGLLPVIKRSSIFSGTPSQSGSGAI</sequence>
<evidence type="ECO:0000313" key="3">
    <source>
        <dbReference type="Proteomes" id="UP000054717"/>
    </source>
</evidence>
<reference evidence="2" key="1">
    <citation type="submission" date="2016-01" db="EMBL/GenBank/DDBJ databases">
        <authorList>
            <person name="Peeters Charlotte."/>
        </authorList>
    </citation>
    <scope>NUCLEOTIDE SEQUENCE</scope>
    <source>
        <strain evidence="2">LMG 22936</strain>
    </source>
</reference>
<dbReference type="Proteomes" id="UP000054717">
    <property type="component" value="Unassembled WGS sequence"/>
</dbReference>
<evidence type="ECO:0000256" key="1">
    <source>
        <dbReference type="SAM" id="Phobius"/>
    </source>
</evidence>
<organism evidence="2 3">
    <name type="scientific">Caballeronia telluris</name>
    <dbReference type="NCBI Taxonomy" id="326475"/>
    <lineage>
        <taxon>Bacteria</taxon>
        <taxon>Pseudomonadati</taxon>
        <taxon>Pseudomonadota</taxon>
        <taxon>Betaproteobacteria</taxon>
        <taxon>Burkholderiales</taxon>
        <taxon>Burkholderiaceae</taxon>
        <taxon>Caballeronia</taxon>
    </lineage>
</organism>
<dbReference type="STRING" id="326475.AWB66_06151"/>